<dbReference type="GO" id="GO:0006367">
    <property type="term" value="P:transcription initiation at RNA polymerase II promoter"/>
    <property type="evidence" value="ECO:0007669"/>
    <property type="project" value="TreeGrafter"/>
</dbReference>
<dbReference type="OrthoDB" id="308861at2759"/>
<feature type="compositionally biased region" description="Polar residues" evidence="9">
    <location>
        <begin position="119"/>
        <end position="129"/>
    </location>
</feature>
<keyword evidence="13" id="KW-1185">Reference proteome</keyword>
<dbReference type="Pfam" id="PF25577">
    <property type="entry name" value="TPR_TAF2_C"/>
    <property type="match status" value="1"/>
</dbReference>
<dbReference type="SUPFAM" id="SSF63737">
    <property type="entry name" value="Leukotriene A4 hydrolase N-terminal domain"/>
    <property type="match status" value="1"/>
</dbReference>
<dbReference type="InterPro" id="IPR042097">
    <property type="entry name" value="Aminopeptidase_N-like_N_sf"/>
</dbReference>
<dbReference type="SUPFAM" id="SSF55486">
    <property type="entry name" value="Metalloproteases ('zincins'), catalytic domain"/>
    <property type="match status" value="1"/>
</dbReference>
<keyword evidence="6" id="KW-0539">Nucleus</keyword>
<evidence type="ECO:0000256" key="5">
    <source>
        <dbReference type="ARBA" id="ARBA00023163"/>
    </source>
</evidence>
<feature type="domain" description="Transcription initiation factor TFIID subunit 2 TPR repeats" evidence="11">
    <location>
        <begin position="749"/>
        <end position="1031"/>
    </location>
</feature>
<dbReference type="InterPro" id="IPR037813">
    <property type="entry name" value="TAF2"/>
</dbReference>
<dbReference type="GeneID" id="63789018"/>
<dbReference type="OMA" id="EQPDYQW"/>
<dbReference type="PANTHER" id="PTHR15137">
    <property type="entry name" value="TRANSCRIPTION INITIATION FACTOR TFIID"/>
    <property type="match status" value="1"/>
</dbReference>
<dbReference type="FunFam" id="1.10.390.10:FF:000011">
    <property type="entry name" value="Transcription initiation factor TFIID subunit"/>
    <property type="match status" value="1"/>
</dbReference>
<dbReference type="GO" id="GO:0005669">
    <property type="term" value="C:transcription factor TFIID complex"/>
    <property type="evidence" value="ECO:0007669"/>
    <property type="project" value="InterPro"/>
</dbReference>
<gene>
    <name evidence="12" type="ORF">BCR37DRAFT_65248</name>
</gene>
<evidence type="ECO:0000256" key="2">
    <source>
        <dbReference type="ARBA" id="ARBA00010937"/>
    </source>
</evidence>
<comment type="caution">
    <text evidence="12">The sequence shown here is derived from an EMBL/GenBank/DDBJ whole genome shotgun (WGS) entry which is preliminary data.</text>
</comment>
<evidence type="ECO:0000256" key="4">
    <source>
        <dbReference type="ARBA" id="ARBA00023015"/>
    </source>
</evidence>
<dbReference type="AlphaFoldDB" id="A0A1Y2FA62"/>
<accession>A0A1Y2FA62</accession>
<dbReference type="GO" id="GO:0000976">
    <property type="term" value="F:transcription cis-regulatory region binding"/>
    <property type="evidence" value="ECO:0007669"/>
    <property type="project" value="TreeGrafter"/>
</dbReference>
<evidence type="ECO:0000256" key="1">
    <source>
        <dbReference type="ARBA" id="ARBA00004123"/>
    </source>
</evidence>
<evidence type="ECO:0000256" key="7">
    <source>
        <dbReference type="ARBA" id="ARBA00025346"/>
    </source>
</evidence>
<dbReference type="Pfam" id="PF25316">
    <property type="entry name" value="TAF2_3rd"/>
    <property type="match status" value="1"/>
</dbReference>
<reference evidence="12 13" key="1">
    <citation type="submission" date="2016-07" db="EMBL/GenBank/DDBJ databases">
        <title>Pervasive Adenine N6-methylation of Active Genes in Fungi.</title>
        <authorList>
            <consortium name="DOE Joint Genome Institute"/>
            <person name="Mondo S.J."/>
            <person name="Dannebaum R.O."/>
            <person name="Kuo R.C."/>
            <person name="Labutti K."/>
            <person name="Haridas S."/>
            <person name="Kuo A."/>
            <person name="Salamov A."/>
            <person name="Ahrendt S.R."/>
            <person name="Lipzen A."/>
            <person name="Sullivan W."/>
            <person name="Andreopoulos W.B."/>
            <person name="Clum A."/>
            <person name="Lindquist E."/>
            <person name="Daum C."/>
            <person name="Ramamoorthy G.K."/>
            <person name="Gryganskyi A."/>
            <person name="Culley D."/>
            <person name="Magnuson J.K."/>
            <person name="James T.Y."/>
            <person name="O'Malley M.A."/>
            <person name="Stajich J.E."/>
            <person name="Spatafora J.W."/>
            <person name="Visel A."/>
            <person name="Grigoriev I.V."/>
        </authorList>
    </citation>
    <scope>NUCLEOTIDE SEQUENCE [LARGE SCALE GENOMIC DNA]</scope>
    <source>
        <strain evidence="12 13">12-1054</strain>
    </source>
</reference>
<proteinExistence type="inferred from homology"/>
<dbReference type="GO" id="GO:0003682">
    <property type="term" value="F:chromatin binding"/>
    <property type="evidence" value="ECO:0007669"/>
    <property type="project" value="TreeGrafter"/>
</dbReference>
<dbReference type="RefSeq" id="XP_040724232.1">
    <property type="nucleotide sequence ID" value="XM_040872419.1"/>
</dbReference>
<evidence type="ECO:0000259" key="11">
    <source>
        <dbReference type="Pfam" id="PF25577"/>
    </source>
</evidence>
<comment type="subcellular location">
    <subcellularLocation>
        <location evidence="1">Nucleus</location>
    </subcellularLocation>
</comment>
<dbReference type="CDD" id="cd09839">
    <property type="entry name" value="M1_like_TAF2"/>
    <property type="match status" value="1"/>
</dbReference>
<dbReference type="InterPro" id="IPR027268">
    <property type="entry name" value="Peptidase_M4/M1_CTD_sf"/>
</dbReference>
<dbReference type="Proteomes" id="UP000193685">
    <property type="component" value="Unassembled WGS sequence"/>
</dbReference>
<keyword evidence="5" id="KW-0804">Transcription</keyword>
<dbReference type="InterPro" id="IPR057345">
    <property type="entry name" value="Ig-like_TAF2"/>
</dbReference>
<keyword evidence="4" id="KW-0805">Transcription regulation</keyword>
<dbReference type="Gene3D" id="1.10.390.10">
    <property type="entry name" value="Neutral Protease Domain 2"/>
    <property type="match status" value="1"/>
</dbReference>
<evidence type="ECO:0000256" key="3">
    <source>
        <dbReference type="ARBA" id="ARBA00017363"/>
    </source>
</evidence>
<evidence type="ECO:0000256" key="8">
    <source>
        <dbReference type="ARBA" id="ARBA00076306"/>
    </source>
</evidence>
<evidence type="ECO:0000313" key="13">
    <source>
        <dbReference type="Proteomes" id="UP000193685"/>
    </source>
</evidence>
<dbReference type="GO" id="GO:0016251">
    <property type="term" value="F:RNA polymerase II general transcription initiation factor activity"/>
    <property type="evidence" value="ECO:0007669"/>
    <property type="project" value="TreeGrafter"/>
</dbReference>
<sequence>MPADAQWSAQGFTCGHQKVYVDLNYAEQSFEGWTELSIVPLTASLSSASLHCFQSEITDCQVNGQGADWLHGNTLKSSTRIANSTAHQHDQLRQKFGIFNRSINACDLHIRFPEGVRVTSQQEDYSTASRETRNDGAAEDNDDAEGKRGLGPATPALANLNQGGPGKVHYKPITVKLWFKGSAPCLGMRFVDCDAGQAYPHVYTSNNPVPCSTSMWLPCLDGWWERSTWELAVCVPKSLGDIFKRKGVMDTNEDGNEEGDETSRDQIPFTVVSSADLIDETASPDDPSCKIISFAQSSPTGAAHIGFAAGPFIKANLAEYSDGEEHLSTNAGAETFGYCLPDHVAEMKSTCYVMHRAMQFFVRDFGSYPYTSYKICFVQDMEVDGVHLASLTLCSSRLLYSERMIDPIYSVTRQLAFLLASQWVGVNTVPRLWSDIWLTMGLAHYMTGLFLRSLMGNNDYRFRLKEAAMKVTEQDIGRPPISSRDWDLPIDERQLAFIALKAPVVLHLLEQRLTKVGGNLGLMRVLPKIFLQSMSGGLVNGQLGTNHFLRQCEKVSHSKLEDFARQWIFGFGYPRFSVVQRFNKKKMVVEMGIRQLQFADDGRQPLDEGRFIDQAYKSLTKPPQPPVEAVFTGPMTIRLHEADGTPYEHVVDIKEQFTKLDIPYNNKYRRRARTKAKKAKLADGEDEEATTDNINCLGDGLQSEQDVVQYKLQDWTKEDELKMSSEAFEWLRMDSEFEWICTMSVGQPDYMFQSQLQQDRDVVAQYDAVRYFASAKPSFLVSTILFRTLMDERYYYGIRMLAADALSRAAVSELDMRGEFHLLMAFKARFCFTESEQFVPLDNDFCNFANYFVRCAIIRALCNVRVDGAATAAVRMFMLTQLKYNDNFNNAFDDSHYVSTLLQALTDVLIHRNLELAGNPLEQADFAEDFQASLAELDKWQRLDRWMPSFQNVTTQTVLSCKEQLMRANLLQRSLKEFLFFTQEDHYALVRLQAFKCLMGLAALREASIVRFLFFTMKHDESAYVRARLSEIVQYGFGCLALHARSGDGNDNAVDALIFEEDASEAVALRREREMRSTLSGAMTALRQELSWDSTLKQQLWSVANGCTHLNPLIRRNMLDVCKILYEPVASRILKFTLPSMKARLRARHLGNGRVVINKVRPLEKYQKKAPVKIKLKLFNSAAKRKSLM</sequence>
<protein>
    <recommendedName>
        <fullName evidence="3">Transcription initiation factor TFIID subunit 2</fullName>
    </recommendedName>
    <alternativeName>
        <fullName evidence="8">TBP-associated factor 2</fullName>
    </alternativeName>
</protein>
<evidence type="ECO:0000313" key="12">
    <source>
        <dbReference type="EMBL" id="ORY80344.1"/>
    </source>
</evidence>
<organism evidence="12 13">
    <name type="scientific">Protomyces lactucae-debilis</name>
    <dbReference type="NCBI Taxonomy" id="2754530"/>
    <lineage>
        <taxon>Eukaryota</taxon>
        <taxon>Fungi</taxon>
        <taxon>Dikarya</taxon>
        <taxon>Ascomycota</taxon>
        <taxon>Taphrinomycotina</taxon>
        <taxon>Taphrinomycetes</taxon>
        <taxon>Taphrinales</taxon>
        <taxon>Protomycetaceae</taxon>
        <taxon>Protomyces</taxon>
    </lineage>
</organism>
<dbReference type="EMBL" id="MCFI01000013">
    <property type="protein sequence ID" value="ORY80344.1"/>
    <property type="molecule type" value="Genomic_DNA"/>
</dbReference>
<feature type="domain" description="Transcription initiation factor TFIID subunit 2 Ig-like" evidence="10">
    <location>
        <begin position="572"/>
        <end position="748"/>
    </location>
</feature>
<dbReference type="InterPro" id="IPR057991">
    <property type="entry name" value="TPR_TAF2_C"/>
</dbReference>
<dbReference type="STRING" id="56484.A0A1Y2FA62"/>
<evidence type="ECO:0000256" key="9">
    <source>
        <dbReference type="SAM" id="MobiDB-lite"/>
    </source>
</evidence>
<feature type="region of interest" description="Disordered" evidence="9">
    <location>
        <begin position="119"/>
        <end position="163"/>
    </location>
</feature>
<comment type="similarity">
    <text evidence="2">Belongs to the TAF2 family.</text>
</comment>
<evidence type="ECO:0000259" key="10">
    <source>
        <dbReference type="Pfam" id="PF25316"/>
    </source>
</evidence>
<dbReference type="PANTHER" id="PTHR15137:SF9">
    <property type="entry name" value="TRANSCRIPTION INITIATION FACTOR TFIID SUBUNIT 2"/>
    <property type="match status" value="1"/>
</dbReference>
<name>A0A1Y2FA62_PROLT</name>
<evidence type="ECO:0000256" key="6">
    <source>
        <dbReference type="ARBA" id="ARBA00023242"/>
    </source>
</evidence>
<dbReference type="Gene3D" id="2.60.40.1730">
    <property type="entry name" value="tricorn interacting facor f3 domain"/>
    <property type="match status" value="1"/>
</dbReference>
<comment type="function">
    <text evidence="7">Functions as a component of the DNA-binding general transcription factor complex TFIID. Binding of TFIID to a promoter (with or without TATA element) is the initial step in pre-initiation complex (PIC) formation. TFIID plays a key role in the regulation of gene expression by RNA polymerase II through different activities such as transcription activator interaction, core promoter recognition and selectivity, TFIIA and TFIIB interaction, chromatin modification (histone acetylation by TAF1), facilitation of DNA opening and initiation of transcription.</text>
</comment>